<protein>
    <submittedName>
        <fullName evidence="4">BTB/POZ/MATH-domain protein</fullName>
    </submittedName>
</protein>
<dbReference type="InterPro" id="IPR045005">
    <property type="entry name" value="BPM1-6"/>
</dbReference>
<dbReference type="Gene3D" id="1.25.40.420">
    <property type="match status" value="1"/>
</dbReference>
<dbReference type="CDD" id="cd00121">
    <property type="entry name" value="MATH"/>
    <property type="match status" value="1"/>
</dbReference>
<comment type="similarity">
    <text evidence="2">Belongs to the Tdpoz family.</text>
</comment>
<evidence type="ECO:0000313" key="4">
    <source>
        <dbReference type="EMBL" id="KAJ4765592.1"/>
    </source>
</evidence>
<evidence type="ECO:0000256" key="2">
    <source>
        <dbReference type="ARBA" id="ARBA00010846"/>
    </source>
</evidence>
<evidence type="ECO:0000256" key="1">
    <source>
        <dbReference type="ARBA" id="ARBA00004906"/>
    </source>
</evidence>
<proteinExistence type="inferred from homology"/>
<reference evidence="4" key="1">
    <citation type="submission" date="2022-08" db="EMBL/GenBank/DDBJ databases">
        <authorList>
            <person name="Marques A."/>
        </authorList>
    </citation>
    <scope>NUCLEOTIDE SEQUENCE</scope>
    <source>
        <strain evidence="4">RhyPub2mFocal</strain>
        <tissue evidence="4">Leaves</tissue>
    </source>
</reference>
<dbReference type="GO" id="GO:0016567">
    <property type="term" value="P:protein ubiquitination"/>
    <property type="evidence" value="ECO:0007669"/>
    <property type="project" value="InterPro"/>
</dbReference>
<dbReference type="InterPro" id="IPR002083">
    <property type="entry name" value="MATH/TRAF_dom"/>
</dbReference>
<gene>
    <name evidence="4" type="ORF">LUZ62_075967</name>
</gene>
<dbReference type="Proteomes" id="UP001140206">
    <property type="component" value="Chromosome 4"/>
</dbReference>
<dbReference type="SUPFAM" id="SSF49599">
    <property type="entry name" value="TRAF domain-like"/>
    <property type="match status" value="1"/>
</dbReference>
<keyword evidence="5" id="KW-1185">Reference proteome</keyword>
<dbReference type="Gene3D" id="3.30.710.10">
    <property type="entry name" value="Potassium Channel Kv1.1, Chain A"/>
    <property type="match status" value="1"/>
</dbReference>
<dbReference type="CDD" id="cd18280">
    <property type="entry name" value="BTB_POZ_BPM_plant"/>
    <property type="match status" value="1"/>
</dbReference>
<dbReference type="InterPro" id="IPR000210">
    <property type="entry name" value="BTB/POZ_dom"/>
</dbReference>
<dbReference type="InterPro" id="IPR008974">
    <property type="entry name" value="TRAF-like"/>
</dbReference>
<dbReference type="Pfam" id="PF00651">
    <property type="entry name" value="BTB"/>
    <property type="match status" value="1"/>
</dbReference>
<dbReference type="PANTHER" id="PTHR26379:SF187">
    <property type="entry name" value="OS07G0655300 PROTEIN"/>
    <property type="match status" value="1"/>
</dbReference>
<dbReference type="SUPFAM" id="SSF54695">
    <property type="entry name" value="POZ domain"/>
    <property type="match status" value="1"/>
</dbReference>
<evidence type="ECO:0000313" key="5">
    <source>
        <dbReference type="Proteomes" id="UP001140206"/>
    </source>
</evidence>
<dbReference type="EMBL" id="JAMFTS010000004">
    <property type="protein sequence ID" value="KAJ4765592.1"/>
    <property type="molecule type" value="Genomic_DNA"/>
</dbReference>
<feature type="domain" description="BTB" evidence="3">
    <location>
        <begin position="189"/>
        <end position="256"/>
    </location>
</feature>
<dbReference type="PROSITE" id="PS50097">
    <property type="entry name" value="BTB"/>
    <property type="match status" value="1"/>
</dbReference>
<organism evidence="4 5">
    <name type="scientific">Rhynchospora pubera</name>
    <dbReference type="NCBI Taxonomy" id="906938"/>
    <lineage>
        <taxon>Eukaryota</taxon>
        <taxon>Viridiplantae</taxon>
        <taxon>Streptophyta</taxon>
        <taxon>Embryophyta</taxon>
        <taxon>Tracheophyta</taxon>
        <taxon>Spermatophyta</taxon>
        <taxon>Magnoliopsida</taxon>
        <taxon>Liliopsida</taxon>
        <taxon>Poales</taxon>
        <taxon>Cyperaceae</taxon>
        <taxon>Cyperoideae</taxon>
        <taxon>Rhynchosporeae</taxon>
        <taxon>Rhynchospora</taxon>
    </lineage>
</organism>
<sequence>MSSSAVDNREPETDHSAWFAETCTGSHLLNFVGCNSFEGIEGIGVGKCITSGIFTLCGYNWTIGFYPKGKWSLYDLAFDLNLKGDAKGARFMITMTLLCQNGRTPRVCEHPSGAVILGTNGSSCISNFVFEQNHSRWCFIDCINYSTVRCTITKLNPLNKTSCKPHPFAVQPSNLNEQLACLLERGDGTDVSFNVNGVTFDAHKCVLATRSPVFRAQFFGPMKVKMNESIEIKDMKPSVFKSMLHFIYSDSVAELEEAGGNRDASVVLAQHLLVAADWFGLERLKQLCERKMYELIDANNVATTLTLAEQHNCYELKAACMEFNKPPEVFAIVAQTEGFDHMIRSCPAILQELHQFNVS</sequence>
<evidence type="ECO:0000259" key="3">
    <source>
        <dbReference type="PROSITE" id="PS50097"/>
    </source>
</evidence>
<dbReference type="InterPro" id="IPR056423">
    <property type="entry name" value="BACK_BPM_SPOP"/>
</dbReference>
<name>A0AAV8DAN1_9POAL</name>
<dbReference type="Pfam" id="PF24570">
    <property type="entry name" value="BACK_BPM_SPOP"/>
    <property type="match status" value="1"/>
</dbReference>
<dbReference type="InterPro" id="IPR011333">
    <property type="entry name" value="SKP1/BTB/POZ_sf"/>
</dbReference>
<comment type="pathway">
    <text evidence="1">Protein modification; protein ubiquitination.</text>
</comment>
<accession>A0AAV8DAN1</accession>
<comment type="caution">
    <text evidence="4">The sequence shown here is derived from an EMBL/GenBank/DDBJ whole genome shotgun (WGS) entry which is preliminary data.</text>
</comment>
<dbReference type="Gene3D" id="2.60.210.10">
    <property type="entry name" value="Apoptosis, Tumor Necrosis Factor Receptor Associated Protein 2, Chain A"/>
    <property type="match status" value="1"/>
</dbReference>
<dbReference type="PANTHER" id="PTHR26379">
    <property type="entry name" value="BTB/POZ AND MATH DOMAIN-CONTAINING PROTEIN 1"/>
    <property type="match status" value="1"/>
</dbReference>
<dbReference type="AlphaFoldDB" id="A0AAV8DAN1"/>
<dbReference type="SMART" id="SM00225">
    <property type="entry name" value="BTB"/>
    <property type="match status" value="1"/>
</dbReference>